<dbReference type="InterPro" id="IPR015894">
    <property type="entry name" value="Guanylate-bd_N"/>
</dbReference>
<dbReference type="EMBL" id="JH431845">
    <property type="status" value="NOT_ANNOTATED_CDS"/>
    <property type="molecule type" value="Genomic_DNA"/>
</dbReference>
<evidence type="ECO:0000256" key="5">
    <source>
        <dbReference type="SAM" id="Coils"/>
    </source>
</evidence>
<dbReference type="EnsemblMetazoa" id="SMAR008505-RA">
    <property type="protein sequence ID" value="SMAR008505-PA"/>
    <property type="gene ID" value="SMAR008505"/>
</dbReference>
<feature type="domain" description="GB1/RHD3-type G" evidence="6">
    <location>
        <begin position="47"/>
        <end position="196"/>
    </location>
</feature>
<dbReference type="HOGENOM" id="CLU_238320_0_0_1"/>
<dbReference type="Proteomes" id="UP000014500">
    <property type="component" value="Unassembled WGS sequence"/>
</dbReference>
<evidence type="ECO:0000256" key="2">
    <source>
        <dbReference type="ARBA" id="ARBA00022801"/>
    </source>
</evidence>
<comment type="similarity">
    <text evidence="4">Belongs to the TRAFAC class dynamin-like GTPase superfamily. GB1/RHD3 GTPase family.</text>
</comment>
<reference evidence="7" key="2">
    <citation type="submission" date="2015-02" db="UniProtKB">
        <authorList>
            <consortium name="EnsemblMetazoa"/>
        </authorList>
    </citation>
    <scope>IDENTIFICATION</scope>
</reference>
<accession>T1J4H2</accession>
<dbReference type="GO" id="GO:0003924">
    <property type="term" value="F:GTPase activity"/>
    <property type="evidence" value="ECO:0007669"/>
    <property type="project" value="InterPro"/>
</dbReference>
<keyword evidence="1" id="KW-0547">Nucleotide-binding</keyword>
<dbReference type="InterPro" id="IPR003191">
    <property type="entry name" value="Guanylate-bd/ATL_C"/>
</dbReference>
<evidence type="ECO:0000259" key="6">
    <source>
        <dbReference type="PROSITE" id="PS51715"/>
    </source>
</evidence>
<dbReference type="InterPro" id="IPR030386">
    <property type="entry name" value="G_GB1_RHD3_dom"/>
</dbReference>
<evidence type="ECO:0000256" key="3">
    <source>
        <dbReference type="ARBA" id="ARBA00023134"/>
    </source>
</evidence>
<protein>
    <recommendedName>
        <fullName evidence="6">GB1/RHD3-type G domain-containing protein</fullName>
    </recommendedName>
</protein>
<dbReference type="SUPFAM" id="SSF52540">
    <property type="entry name" value="P-loop containing nucleoside triphosphate hydrolases"/>
    <property type="match status" value="3"/>
</dbReference>
<keyword evidence="2" id="KW-0378">Hydrolase</keyword>
<feature type="coiled-coil region" evidence="5">
    <location>
        <begin position="499"/>
        <end position="570"/>
    </location>
</feature>
<evidence type="ECO:0000256" key="4">
    <source>
        <dbReference type="PROSITE-ProRule" id="PRU01052"/>
    </source>
</evidence>
<dbReference type="InterPro" id="IPR027417">
    <property type="entry name" value="P-loop_NTPase"/>
</dbReference>
<name>T1J4H2_STRMM</name>
<organism evidence="7 8">
    <name type="scientific">Strigamia maritima</name>
    <name type="common">European centipede</name>
    <name type="synonym">Geophilus maritimus</name>
    <dbReference type="NCBI Taxonomy" id="126957"/>
    <lineage>
        <taxon>Eukaryota</taxon>
        <taxon>Metazoa</taxon>
        <taxon>Ecdysozoa</taxon>
        <taxon>Arthropoda</taxon>
        <taxon>Myriapoda</taxon>
        <taxon>Chilopoda</taxon>
        <taxon>Pleurostigmophora</taxon>
        <taxon>Geophilomorpha</taxon>
        <taxon>Linotaeniidae</taxon>
        <taxon>Strigamia</taxon>
    </lineage>
</organism>
<feature type="coiled-coil region" evidence="5">
    <location>
        <begin position="1698"/>
        <end position="1782"/>
    </location>
</feature>
<dbReference type="Pfam" id="PF02263">
    <property type="entry name" value="GBP"/>
    <property type="match status" value="3"/>
</dbReference>
<sequence length="1792" mass="207727">MAETSKTDGDNNVLQKLMERPLQLIEPNEIGEMELNLATADLLRKLDTPVVVIAIVGVYRAGKSYLMNLLAEEKTGFDLGSTVVGKTKGIWIWCKPHPKLENTTLILMDTEGLEDTETGNTNRDMQIIILTLLLSSTLIYNASQRLDNTLIKNLEYVIQASKQIQVESGQMENRDVDFDYYFPTLVVTVRDFYLKLQIDNQNVSAQEYFDRCLRLQRDEDGNDVISAYNEPRMKILKYFPQNKRYCFVLPKPVKNYGEEALANLENLPEDQLNPKFTEKCEEYRKFILDTSEVKRFPKCKHVNGRMFADMAEEYVMAFLTGQMPCIESVFKLTAGQENDRVLRECLRDYDIEMNQLDLPMPENMLLSIHSKIVTDVVEKYQSKIIFEGVENFRKEFESKVESSYKTVIELNNEICNQQNHRLLEILYENIETNLHDDVYFKPDGYSDYTKDLDEFKENYKSNINGIISEKSLQEFLDEKEIVRDLIIKMDKKMTTAKIKEEFEEKLRKEMELREQHQQEEAEEAKIREEILIKDFQANQMSLAREFEEQYRQQQRQHTDVLRERENTNQRISRELNRKVIRLSEQVEASQRPRSRSPSNAFQENGDFVEILPNDGLMETPLKFIEWTPNGDLQLNQETAHLLDKLETPIVVVGIAGSYRSGKSYLMNLLAGKKTGFELGSTVESHTKGIWIWCRPHPILEDTTLILMDTEGLDDVNTGDDNRDMQIIVLTLLLSSSFIYNTTGRVDNNLIKQLGFVSELTNYIQVKSAPSDQIPNDTDFDFYFPALVVTVRDFVLELQIAGENVCASDYFEHCLTLKEEKKGKGKVVDFNEPRIKIRKYFPKSKRHCFVLPQPVKNFCTEVLKRLSFLSIDEMNPEFLKRSAEYQNSILTLSRLKSFGQFDKVNGRMFVDMAAAYVTALMCGQMPCIQSALKLTAQNENKRILEECLEKYDIQMIQLNFPLSQEELRDAHEATVDEITKGYKEKIIFEEANDFQDELKNKVVAAFDRVVLLNENSSREKCEAILKHLNGVIEQKMMEKFYLSPGGYDLYMTDVNELKKKYNAMQRRGVKSEQVLFEFILKKEPEINNIIAIDREMTAVKVKEEGEKRLREEIELREKMLRDEVEEAKKREEVMHKTMVETRKEMETEFEKRLAQQRDEYEQFMLERQKTQEDITSELRTEIESLKANAFQENDDIVEILPNDGLMETPLKFIEWTPNGDMQLNQETARLLHKLKTHIVVVGIAGSYRTGKSYLMNLLAGKKIGFELGSTVESQTKGIWILCLPHPILENTTLILMDTEGLDDAEAGNDNRDMQIIVLALLLSSSFIYNTTGKVDNNLIKQLGFLSELTNYIHVKSASSEETDPDDSDLDLYLPTLVVTVRDFVLKLQIRGENVSANYYFENCLTLKKEMKENSKIAEFNEPRIKIQKYFPKSKRHCFVLPQPVKNYCAEDLSKLSLLSIDEMNPEFLKQSAEYQNWILDISQHKCFGTLDKANGRIFVDMAAAYVNALMSGQMPCIQSALRLTAQNENRRILEECLENYDKQMAKLNFPLSLEELRNAHEAIANEIIIAYKKKIIFEEAADFRDDLKNKVEDAFNRAVVLNEISSRETCEKILKNLNAVIEQKMTRSAYLCPGGYNLYTTDIVELKKNYNSANRKGVNSEQILQEFLQKKESEMNNIIAIDKEMTAVKVRQEAETRQREEMALRAKMLREQVEEAKKREIAVQKTLEEARNKMNEEMRLREEERKKNEAYKLERQKIDAENQQRTQAAIADLNNRLLHAQQQSSGGGDCVIL</sequence>
<keyword evidence="5" id="KW-0175">Coiled coil</keyword>
<dbReference type="PROSITE" id="PS51715">
    <property type="entry name" value="G_GB1_RHD3"/>
    <property type="match status" value="3"/>
</dbReference>
<dbReference type="InterPro" id="IPR036543">
    <property type="entry name" value="Guanylate-bd_C_sf"/>
</dbReference>
<evidence type="ECO:0000313" key="8">
    <source>
        <dbReference type="Proteomes" id="UP000014500"/>
    </source>
</evidence>
<proteinExistence type="inferred from homology"/>
<evidence type="ECO:0000256" key="1">
    <source>
        <dbReference type="ARBA" id="ARBA00022741"/>
    </source>
</evidence>
<feature type="coiled-coil region" evidence="5">
    <location>
        <begin position="1109"/>
        <end position="1172"/>
    </location>
</feature>
<keyword evidence="8" id="KW-1185">Reference proteome</keyword>
<keyword evidence="3" id="KW-0342">GTP-binding</keyword>
<feature type="domain" description="GB1/RHD3-type G" evidence="6">
    <location>
        <begin position="1234"/>
        <end position="1482"/>
    </location>
</feature>
<dbReference type="GO" id="GO:0005525">
    <property type="term" value="F:GTP binding"/>
    <property type="evidence" value="ECO:0007669"/>
    <property type="project" value="UniProtKB-KW"/>
</dbReference>
<dbReference type="PANTHER" id="PTHR10751">
    <property type="entry name" value="GUANYLATE BINDING PROTEIN"/>
    <property type="match status" value="1"/>
</dbReference>
<dbReference type="CDD" id="cd01851">
    <property type="entry name" value="GBP"/>
    <property type="match status" value="2"/>
</dbReference>
<dbReference type="Gene3D" id="1.20.1000.10">
    <property type="entry name" value="Guanylate-binding protein, C-terminal domain"/>
    <property type="match status" value="3"/>
</dbReference>
<dbReference type="Gene3D" id="3.40.50.300">
    <property type="entry name" value="P-loop containing nucleotide triphosphate hydrolases"/>
    <property type="match status" value="3"/>
</dbReference>
<dbReference type="eggNOG" id="KOG2037">
    <property type="taxonomic scope" value="Eukaryota"/>
</dbReference>
<evidence type="ECO:0000313" key="7">
    <source>
        <dbReference type="EnsemblMetazoa" id="SMAR008505-PA"/>
    </source>
</evidence>
<reference evidence="8" key="1">
    <citation type="submission" date="2011-05" db="EMBL/GenBank/DDBJ databases">
        <authorList>
            <person name="Richards S.R."/>
            <person name="Qu J."/>
            <person name="Jiang H."/>
            <person name="Jhangiani S.N."/>
            <person name="Agravi P."/>
            <person name="Goodspeed R."/>
            <person name="Gross S."/>
            <person name="Mandapat C."/>
            <person name="Jackson L."/>
            <person name="Mathew T."/>
            <person name="Pu L."/>
            <person name="Thornton R."/>
            <person name="Saada N."/>
            <person name="Wilczek-Boney K.B."/>
            <person name="Lee S."/>
            <person name="Kovar C."/>
            <person name="Wu Y."/>
            <person name="Scherer S.E."/>
            <person name="Worley K.C."/>
            <person name="Muzny D.M."/>
            <person name="Gibbs R."/>
        </authorList>
    </citation>
    <scope>NUCLEOTIDE SEQUENCE</scope>
    <source>
        <strain evidence="8">Brora</strain>
    </source>
</reference>
<dbReference type="SUPFAM" id="SSF48340">
    <property type="entry name" value="Interferon-induced guanylate-binding protein 1 (GBP1), C-terminal domain"/>
    <property type="match status" value="3"/>
</dbReference>
<dbReference type="Pfam" id="PF02841">
    <property type="entry name" value="GBP_C"/>
    <property type="match status" value="3"/>
</dbReference>
<feature type="domain" description="GB1/RHD3-type G" evidence="6">
    <location>
        <begin position="646"/>
        <end position="797"/>
    </location>
</feature>